<reference evidence="1" key="1">
    <citation type="submission" date="2019-02" db="EMBL/GenBank/DDBJ databases">
        <authorList>
            <person name="Gruber-Vodicka R. H."/>
            <person name="Seah K. B. B."/>
        </authorList>
    </citation>
    <scope>NUCLEOTIDE SEQUENCE</scope>
    <source>
        <strain evidence="1">BECK_BZ106</strain>
        <strain evidence="2">BECK_BZ15</strain>
    </source>
</reference>
<evidence type="ECO:0000313" key="1">
    <source>
        <dbReference type="EMBL" id="VFJ48724.1"/>
    </source>
</evidence>
<evidence type="ECO:0000313" key="2">
    <source>
        <dbReference type="EMBL" id="VFJ58907.1"/>
    </source>
</evidence>
<dbReference type="Gene3D" id="1.10.10.10">
    <property type="entry name" value="Winged helix-like DNA-binding domain superfamily/Winged helix DNA-binding domain"/>
    <property type="match status" value="1"/>
</dbReference>
<dbReference type="InterPro" id="IPR009057">
    <property type="entry name" value="Homeodomain-like_sf"/>
</dbReference>
<proteinExistence type="predicted"/>
<dbReference type="PANTHER" id="PTHR34849:SF3">
    <property type="entry name" value="SSR2962 PROTEIN"/>
    <property type="match status" value="1"/>
</dbReference>
<dbReference type="AlphaFoldDB" id="A0A450S9Q7"/>
<organism evidence="1">
    <name type="scientific">Candidatus Kentrum sp. FW</name>
    <dbReference type="NCBI Taxonomy" id="2126338"/>
    <lineage>
        <taxon>Bacteria</taxon>
        <taxon>Pseudomonadati</taxon>
        <taxon>Pseudomonadota</taxon>
        <taxon>Gammaproteobacteria</taxon>
        <taxon>Candidatus Kentrum</taxon>
    </lineage>
</organism>
<name>A0A450S9Q7_9GAMM</name>
<dbReference type="InterPro" id="IPR007367">
    <property type="entry name" value="DUF433"/>
</dbReference>
<dbReference type="SUPFAM" id="SSF46689">
    <property type="entry name" value="Homeodomain-like"/>
    <property type="match status" value="1"/>
</dbReference>
<dbReference type="EMBL" id="CAADFD010000004">
    <property type="protein sequence ID" value="VFJ48724.1"/>
    <property type="molecule type" value="Genomic_DNA"/>
</dbReference>
<accession>A0A450S9Q7</accession>
<dbReference type="InterPro" id="IPR036388">
    <property type="entry name" value="WH-like_DNA-bd_sf"/>
</dbReference>
<dbReference type="Pfam" id="PF04255">
    <property type="entry name" value="DUF433"/>
    <property type="match status" value="1"/>
</dbReference>
<protein>
    <submittedName>
        <fullName evidence="1">Uncharacterized conserved protein, DUF433 family</fullName>
    </submittedName>
</protein>
<dbReference type="PANTHER" id="PTHR34849">
    <property type="entry name" value="SSL5025 PROTEIN"/>
    <property type="match status" value="1"/>
</dbReference>
<dbReference type="EMBL" id="CAADEW010000086">
    <property type="protein sequence ID" value="VFJ58907.1"/>
    <property type="molecule type" value="Genomic_DNA"/>
</dbReference>
<gene>
    <name evidence="2" type="ORF">BECKFW1821A_GA0114235_108617</name>
    <name evidence="1" type="ORF">BECKFW1821B_GA0114236_100429</name>
</gene>
<sequence length="84" mass="9524">MRNLARHRGINTESEQRITVNPEQCGERPCIRGMRIRVVDILEMLAEGISQQEILEDFPDLEAADIRACLYFAARRVGVARLAA</sequence>